<dbReference type="Proteomes" id="UP001277761">
    <property type="component" value="Unassembled WGS sequence"/>
</dbReference>
<feature type="domain" description="ABC-2 type transporter transmembrane" evidence="6">
    <location>
        <begin position="55"/>
        <end position="234"/>
    </location>
</feature>
<evidence type="ECO:0000313" key="7">
    <source>
        <dbReference type="EMBL" id="MDX8150967.1"/>
    </source>
</evidence>
<feature type="transmembrane region" description="Helical" evidence="5">
    <location>
        <begin position="97"/>
        <end position="121"/>
    </location>
</feature>
<gene>
    <name evidence="7" type="ORF">SK069_05125</name>
</gene>
<evidence type="ECO:0000256" key="2">
    <source>
        <dbReference type="ARBA" id="ARBA00022692"/>
    </source>
</evidence>
<proteinExistence type="predicted"/>
<dbReference type="Pfam" id="PF12698">
    <property type="entry name" value="ABC2_membrane_3"/>
    <property type="match status" value="1"/>
</dbReference>
<keyword evidence="2 5" id="KW-0812">Transmembrane</keyword>
<feature type="transmembrane region" description="Helical" evidence="5">
    <location>
        <begin position="20"/>
        <end position="40"/>
    </location>
</feature>
<keyword evidence="4 5" id="KW-0472">Membrane</keyword>
<keyword evidence="8" id="KW-1185">Reference proteome</keyword>
<dbReference type="RefSeq" id="WP_319953120.1">
    <property type="nucleotide sequence ID" value="NZ_JAXAVX010000002.1"/>
</dbReference>
<evidence type="ECO:0000256" key="3">
    <source>
        <dbReference type="ARBA" id="ARBA00022989"/>
    </source>
</evidence>
<dbReference type="EMBL" id="JAXAVX010000002">
    <property type="protein sequence ID" value="MDX8150967.1"/>
    <property type="molecule type" value="Genomic_DNA"/>
</dbReference>
<accession>A0ABU4VGM0</accession>
<feature type="transmembrane region" description="Helical" evidence="5">
    <location>
        <begin position="133"/>
        <end position="154"/>
    </location>
</feature>
<evidence type="ECO:0000313" key="8">
    <source>
        <dbReference type="Proteomes" id="UP001277761"/>
    </source>
</evidence>
<dbReference type="InterPro" id="IPR013525">
    <property type="entry name" value="ABC2_TM"/>
</dbReference>
<evidence type="ECO:0000256" key="5">
    <source>
        <dbReference type="SAM" id="Phobius"/>
    </source>
</evidence>
<dbReference type="PANTHER" id="PTHR43229">
    <property type="entry name" value="NODULATION PROTEIN J"/>
    <property type="match status" value="1"/>
</dbReference>
<organism evidence="7 8">
    <name type="scientific">Patulibacter brassicae</name>
    <dbReference type="NCBI Taxonomy" id="1705717"/>
    <lineage>
        <taxon>Bacteria</taxon>
        <taxon>Bacillati</taxon>
        <taxon>Actinomycetota</taxon>
        <taxon>Thermoleophilia</taxon>
        <taxon>Solirubrobacterales</taxon>
        <taxon>Patulibacteraceae</taxon>
        <taxon>Patulibacter</taxon>
    </lineage>
</organism>
<dbReference type="InterPro" id="IPR051784">
    <property type="entry name" value="Nod_factor_ABC_transporter"/>
</dbReference>
<feature type="transmembrane region" description="Helical" evidence="5">
    <location>
        <begin position="216"/>
        <end position="237"/>
    </location>
</feature>
<comment type="caution">
    <text evidence="7">The sequence shown here is derived from an EMBL/GenBank/DDBJ whole genome shotgun (WGS) entry which is preliminary data.</text>
</comment>
<name>A0ABU4VGM0_9ACTN</name>
<protein>
    <submittedName>
        <fullName evidence="7">ABC transporter permease</fullName>
    </submittedName>
</protein>
<evidence type="ECO:0000256" key="4">
    <source>
        <dbReference type="ARBA" id="ARBA00023136"/>
    </source>
</evidence>
<evidence type="ECO:0000259" key="6">
    <source>
        <dbReference type="Pfam" id="PF12698"/>
    </source>
</evidence>
<feature type="transmembrane region" description="Helical" evidence="5">
    <location>
        <begin position="166"/>
        <end position="184"/>
    </location>
</feature>
<sequence>MTTVAYARFELLRVLRNRRFVFFALGFPLVMYLLIAGSNQGEDDLSGSGLSAPLYFMVSMVAWGTMMAMLSTGGRIASERAIGWNRQLRITPLSARAYLLTKVATGYAMALLAMVVMYVAGAALGVHLQAGRWIAMSLMLLLGIVPFAALGILLGHLVSTDSLGPVMGGGVGLLAFVSGFWFPLDDGVLRDVGEQLPSYWLVQAGHIGLGGDGWPAHGWIVLGAWTIVLGLLAARAYRRDTGRV</sequence>
<feature type="transmembrane region" description="Helical" evidence="5">
    <location>
        <begin position="52"/>
        <end position="76"/>
    </location>
</feature>
<keyword evidence="3 5" id="KW-1133">Transmembrane helix</keyword>
<reference evidence="7 8" key="1">
    <citation type="submission" date="2023-11" db="EMBL/GenBank/DDBJ databases">
        <authorList>
            <person name="Xu M."/>
            <person name="Jiang T."/>
        </authorList>
    </citation>
    <scope>NUCLEOTIDE SEQUENCE [LARGE SCALE GENOMIC DNA]</scope>
    <source>
        <strain evidence="7 8">SD</strain>
    </source>
</reference>
<evidence type="ECO:0000256" key="1">
    <source>
        <dbReference type="ARBA" id="ARBA00004141"/>
    </source>
</evidence>
<comment type="subcellular location">
    <subcellularLocation>
        <location evidence="1">Membrane</location>
        <topology evidence="1">Multi-pass membrane protein</topology>
    </subcellularLocation>
</comment>
<dbReference type="PANTHER" id="PTHR43229:SF2">
    <property type="entry name" value="NODULATION PROTEIN J"/>
    <property type="match status" value="1"/>
</dbReference>